<dbReference type="Pfam" id="PF00593">
    <property type="entry name" value="TonB_dep_Rec_b-barrel"/>
    <property type="match status" value="1"/>
</dbReference>
<dbReference type="InterPro" id="IPR039426">
    <property type="entry name" value="TonB-dep_rcpt-like"/>
</dbReference>
<accession>A0A1I3J416</accession>
<keyword evidence="9 10" id="KW-0998">Cell outer membrane</keyword>
<keyword evidence="2 10" id="KW-0813">Transport</keyword>
<evidence type="ECO:0000256" key="11">
    <source>
        <dbReference type="RuleBase" id="RU003357"/>
    </source>
</evidence>
<dbReference type="PANTHER" id="PTHR30069:SF29">
    <property type="entry name" value="HEMOGLOBIN AND HEMOGLOBIN-HAPTOGLOBIN-BINDING PROTEIN 1-RELATED"/>
    <property type="match status" value="1"/>
</dbReference>
<reference evidence="16" key="1">
    <citation type="submission" date="2016-10" db="EMBL/GenBank/DDBJ databases">
        <authorList>
            <person name="Varghese N."/>
            <person name="Submissions S."/>
        </authorList>
    </citation>
    <scope>NUCLEOTIDE SEQUENCE [LARGE SCALE GENOMIC DNA]</scope>
    <source>
        <strain evidence="16">DSM 28881</strain>
    </source>
</reference>
<evidence type="ECO:0000256" key="4">
    <source>
        <dbReference type="ARBA" id="ARBA00022692"/>
    </source>
</evidence>
<dbReference type="GO" id="GO:0009279">
    <property type="term" value="C:cell outer membrane"/>
    <property type="evidence" value="ECO:0007669"/>
    <property type="project" value="UniProtKB-SubCell"/>
</dbReference>
<keyword evidence="7 10" id="KW-0472">Membrane</keyword>
<feature type="signal peptide" evidence="12">
    <location>
        <begin position="1"/>
        <end position="26"/>
    </location>
</feature>
<keyword evidence="6 11" id="KW-0798">TonB box</keyword>
<proteinExistence type="inferred from homology"/>
<name>A0A1I3J416_9FLAO</name>
<dbReference type="Gene3D" id="2.40.170.20">
    <property type="entry name" value="TonB-dependent receptor, beta-barrel domain"/>
    <property type="match status" value="1"/>
</dbReference>
<feature type="domain" description="TonB-dependent receptor-like beta-barrel" evidence="13">
    <location>
        <begin position="334"/>
        <end position="782"/>
    </location>
</feature>
<dbReference type="EMBL" id="FORM01000001">
    <property type="protein sequence ID" value="SFI55031.1"/>
    <property type="molecule type" value="Genomic_DNA"/>
</dbReference>
<keyword evidence="3 10" id="KW-1134">Transmembrane beta strand</keyword>
<evidence type="ECO:0000256" key="10">
    <source>
        <dbReference type="PROSITE-ProRule" id="PRU01360"/>
    </source>
</evidence>
<evidence type="ECO:0000313" key="16">
    <source>
        <dbReference type="Proteomes" id="UP000199559"/>
    </source>
</evidence>
<gene>
    <name evidence="15" type="ORF">SAMN05443431_101243</name>
</gene>
<dbReference type="InterPro" id="IPR037066">
    <property type="entry name" value="Plug_dom_sf"/>
</dbReference>
<keyword evidence="4 10" id="KW-0812">Transmembrane</keyword>
<evidence type="ECO:0000256" key="12">
    <source>
        <dbReference type="SAM" id="SignalP"/>
    </source>
</evidence>
<keyword evidence="5 12" id="KW-0732">Signal</keyword>
<dbReference type="Pfam" id="PF07715">
    <property type="entry name" value="Plug"/>
    <property type="match status" value="1"/>
</dbReference>
<evidence type="ECO:0000256" key="8">
    <source>
        <dbReference type="ARBA" id="ARBA00023170"/>
    </source>
</evidence>
<evidence type="ECO:0000256" key="2">
    <source>
        <dbReference type="ARBA" id="ARBA00022448"/>
    </source>
</evidence>
<evidence type="ECO:0000313" key="15">
    <source>
        <dbReference type="EMBL" id="SFI55031.1"/>
    </source>
</evidence>
<dbReference type="PROSITE" id="PS52016">
    <property type="entry name" value="TONB_DEPENDENT_REC_3"/>
    <property type="match status" value="1"/>
</dbReference>
<dbReference type="STRING" id="1144750.SAMN05443431_101243"/>
<feature type="chain" id="PRO_5011475880" evidence="12">
    <location>
        <begin position="27"/>
        <end position="809"/>
    </location>
</feature>
<evidence type="ECO:0000256" key="9">
    <source>
        <dbReference type="ARBA" id="ARBA00023237"/>
    </source>
</evidence>
<dbReference type="Gene3D" id="2.170.130.10">
    <property type="entry name" value="TonB-dependent receptor, plug domain"/>
    <property type="match status" value="1"/>
</dbReference>
<evidence type="ECO:0000256" key="1">
    <source>
        <dbReference type="ARBA" id="ARBA00004571"/>
    </source>
</evidence>
<protein>
    <submittedName>
        <fullName evidence="15">Hemoglobin/transferrin/lactoferrin receptor protein</fullName>
    </submittedName>
</protein>
<dbReference type="AlphaFoldDB" id="A0A1I3J416"/>
<comment type="subcellular location">
    <subcellularLocation>
        <location evidence="1 10">Cell outer membrane</location>
        <topology evidence="1 10">Multi-pass membrane protein</topology>
    </subcellularLocation>
</comment>
<evidence type="ECO:0000259" key="14">
    <source>
        <dbReference type="Pfam" id="PF07715"/>
    </source>
</evidence>
<keyword evidence="16" id="KW-1185">Reference proteome</keyword>
<dbReference type="PANTHER" id="PTHR30069">
    <property type="entry name" value="TONB-DEPENDENT OUTER MEMBRANE RECEPTOR"/>
    <property type="match status" value="1"/>
</dbReference>
<keyword evidence="8 15" id="KW-0675">Receptor</keyword>
<dbReference type="InterPro" id="IPR036942">
    <property type="entry name" value="Beta-barrel_TonB_sf"/>
</dbReference>
<sequence length="809" mass="91069">MTFLIKYMKFLISICLLFLVSFSVSAQTIKVLNKTTNEPVFGVAIYNKDKSKSEITDLNGQANLDAFMAAELLYFQHISHKLKTIKKSNIQNGRVYLMAGQQGLDEIVISASNFGQRKKDIPKTIATITAKDVSFNNPQTSADLLEGTGQVYIQKSQLGGGSPMIRGFSTNRLLITVDGVRMNNAIFRGGNLQNVISIDPLSIQNTEVTLGAGSIIYGSDAIGGVMSFYTKKPEFSFSDTLNIKSNVLLRYATVSQEKTAHIDVNVGYKKWAFLSNVSYTDFNDLTMGSHGPDDYLRPEFVVTQNNQDVIVQNNDSRVQKFTGYNQINLMQKVSYKAAEDLDVDLGVFYTATSDYPRYDRLIRYRDDDLRSAEWNYGPQKWFMSNVSVTKRSSNALFYDNIKATLAYQNFQESRMDRDFQEVERNVREESVDALSFNIDFEKQLHQTSKLFYGFEYVYNTVGSIGYVENVETNTTQKTVSRYPDGATWQSAAVYASYKYKPNTKFVFQSGLRYNMVTQKADFTENNQFLNLPFTESNNTANALTGTAGVTWLPNPILQWKFNLSSAFRAPNIDDIGKVFDSEPGSVVVPNDNLDPEYAYSGELGLKLNFNKVVVLDMATYYTYLDNALVRRDGTLNGESQIIYDGELSTVQSIQNASKSWIYGFEIGAQVNFSKAFKLTSQYNLIGGIEETDGVEVPVRHVAPSFGNTHLVWQKNRFKLDAFVNYNNALANNKLAPSEAEKDYIYALDQNGNPYSPSWHTLNFRTQYQIGNDVTVTAALENISDQRYRTYSSGIAAPGRNLIVSLKYSL</sequence>
<evidence type="ECO:0000256" key="3">
    <source>
        <dbReference type="ARBA" id="ARBA00022452"/>
    </source>
</evidence>
<dbReference type="InterPro" id="IPR012910">
    <property type="entry name" value="Plug_dom"/>
</dbReference>
<dbReference type="GO" id="GO:0015344">
    <property type="term" value="F:siderophore uptake transmembrane transporter activity"/>
    <property type="evidence" value="ECO:0007669"/>
    <property type="project" value="TreeGrafter"/>
</dbReference>
<comment type="similarity">
    <text evidence="10 11">Belongs to the TonB-dependent receptor family.</text>
</comment>
<dbReference type="InterPro" id="IPR000531">
    <property type="entry name" value="Beta-barrel_TonB"/>
</dbReference>
<dbReference type="SUPFAM" id="SSF56935">
    <property type="entry name" value="Porins"/>
    <property type="match status" value="1"/>
</dbReference>
<evidence type="ECO:0000259" key="13">
    <source>
        <dbReference type="Pfam" id="PF00593"/>
    </source>
</evidence>
<evidence type="ECO:0000256" key="7">
    <source>
        <dbReference type="ARBA" id="ARBA00023136"/>
    </source>
</evidence>
<evidence type="ECO:0000256" key="5">
    <source>
        <dbReference type="ARBA" id="ARBA00022729"/>
    </source>
</evidence>
<dbReference type="GO" id="GO:0044718">
    <property type="term" value="P:siderophore transmembrane transport"/>
    <property type="evidence" value="ECO:0007669"/>
    <property type="project" value="TreeGrafter"/>
</dbReference>
<organism evidence="15 16">
    <name type="scientific">Olleya namhaensis</name>
    <dbReference type="NCBI Taxonomy" id="1144750"/>
    <lineage>
        <taxon>Bacteria</taxon>
        <taxon>Pseudomonadati</taxon>
        <taxon>Bacteroidota</taxon>
        <taxon>Flavobacteriia</taxon>
        <taxon>Flavobacteriales</taxon>
        <taxon>Flavobacteriaceae</taxon>
    </lineage>
</organism>
<dbReference type="Proteomes" id="UP000199559">
    <property type="component" value="Unassembled WGS sequence"/>
</dbReference>
<feature type="domain" description="TonB-dependent receptor plug" evidence="14">
    <location>
        <begin position="118"/>
        <end position="225"/>
    </location>
</feature>
<evidence type="ECO:0000256" key="6">
    <source>
        <dbReference type="ARBA" id="ARBA00023077"/>
    </source>
</evidence>